<keyword evidence="4 10" id="KW-0812">Transmembrane</keyword>
<dbReference type="InterPro" id="IPR019133">
    <property type="entry name" value="MIC60"/>
</dbReference>
<evidence type="ECO:0000313" key="12">
    <source>
        <dbReference type="EMBL" id="KAG2182963.1"/>
    </source>
</evidence>
<keyword evidence="8" id="KW-0472">Membrane</keyword>
<comment type="function">
    <text evidence="9">Component of the MICOS complex, a large protein complex of the mitochondrial inner membrane that plays crucial roles in the maintenance of crista junctions, inner membrane architecture, and formation of contact sites to the outer membrane. Plays a role in keeping cristae membranes connected to the inner boundary membrane. Also promotes protein import via the mitochondrial intermembrane space assembly (MIA) pathway.</text>
</comment>
<evidence type="ECO:0000256" key="10">
    <source>
        <dbReference type="RuleBase" id="RU363000"/>
    </source>
</evidence>
<sequence length="604" mass="66972">MLRASRLQSTVRSVTPLTRTPDRYRFSPSVLDNSHIKRKLQRFESTTPTGTVSTGSSIPKKLGTATLLLTAGYTGAVYYALTNEPFHDTFTTYVPGGEQVLDYIEEIQSNKDLQAYRQQARDLTKQASGYAHTAKEIGVKAKDATVDAYEYASDTIAKLTGTSEPPRLPPPGAPAPVAKRTTTELNGLVNTPKQIATGVEAKPGKISLYTDDEKSPVKVATQLIKVSQVESNEPSIVKLSAVVGELADILNKSGMAKQGKEFVAEAQTQLNSLNKQFENLRNEQDAVLSTVVQLDKRGDQLASSFDKYTSDSQNLVQKAAAETVEKVKAKAAELQEQFSKERTILNETFNTTLTTQLTQQQQAHQQELKESLISQATEMQRQFIRDVKHRVEQERAGRLAKLDQITARFQALEQISLSNADRIDHSRQIHKGHIAVRTLRDKLTAAHKQPFEAELEAVRRNTSNLEIIQAALDTIPQDVAQEGVDTIVDLADRFQVVANEVRNVALVPQDGGLPSHVVSKVFGKLMFKKQGLVEGDDAESRLARAEYYLHEEDLENAARELNQLAGWPKKLAMDWIQAARRHLEVKQALEIAETQILLSSLEEA</sequence>
<protein>
    <recommendedName>
        <fullName evidence="3 10">MICOS complex subunit MIC60</fullName>
    </recommendedName>
    <alternativeName>
        <fullName evidence="10">Mitofilin</fullName>
    </alternativeName>
</protein>
<evidence type="ECO:0000256" key="2">
    <source>
        <dbReference type="ARBA" id="ARBA00010877"/>
    </source>
</evidence>
<reference evidence="12" key="1">
    <citation type="submission" date="2020-12" db="EMBL/GenBank/DDBJ databases">
        <title>Metabolic potential, ecology and presence of endohyphal bacteria is reflected in genomic diversity of Mucoromycotina.</title>
        <authorList>
            <person name="Muszewska A."/>
            <person name="Okrasinska A."/>
            <person name="Steczkiewicz K."/>
            <person name="Drgas O."/>
            <person name="Orlowska M."/>
            <person name="Perlinska-Lenart U."/>
            <person name="Aleksandrzak-Piekarczyk T."/>
            <person name="Szatraj K."/>
            <person name="Zielenkiewicz U."/>
            <person name="Pilsyk S."/>
            <person name="Malc E."/>
            <person name="Mieczkowski P."/>
            <person name="Kruszewska J.S."/>
            <person name="Biernat P."/>
            <person name="Pawlowska J."/>
        </authorList>
    </citation>
    <scope>NUCLEOTIDE SEQUENCE</scope>
    <source>
        <strain evidence="12">WA0000051536</strain>
    </source>
</reference>
<comment type="subunit">
    <text evidence="10">Component of the mitochondrial contact site and cristae organizing system (MICOS) complex.</text>
</comment>
<dbReference type="PANTHER" id="PTHR15415">
    <property type="entry name" value="MITOFILIN"/>
    <property type="match status" value="1"/>
</dbReference>
<feature type="coiled-coil region" evidence="11">
    <location>
        <begin position="263"/>
        <end position="290"/>
    </location>
</feature>
<dbReference type="Pfam" id="PF09731">
    <property type="entry name" value="Mitofilin"/>
    <property type="match status" value="1"/>
</dbReference>
<keyword evidence="5 10" id="KW-0999">Mitochondrion inner membrane</keyword>
<gene>
    <name evidence="12" type="ORF">INT44_005944</name>
</gene>
<evidence type="ECO:0000313" key="13">
    <source>
        <dbReference type="Proteomes" id="UP000612746"/>
    </source>
</evidence>
<dbReference type="OrthoDB" id="10261039at2759"/>
<keyword evidence="11" id="KW-0175">Coiled coil</keyword>
<evidence type="ECO:0000256" key="5">
    <source>
        <dbReference type="ARBA" id="ARBA00022792"/>
    </source>
</evidence>
<comment type="caution">
    <text evidence="12">The sequence shown here is derived from an EMBL/GenBank/DDBJ whole genome shotgun (WGS) entry which is preliminary data.</text>
</comment>
<accession>A0A8H7UKC2</accession>
<keyword evidence="13" id="KW-1185">Reference proteome</keyword>
<dbReference type="GO" id="GO:0061617">
    <property type="term" value="C:MICOS complex"/>
    <property type="evidence" value="ECO:0007669"/>
    <property type="project" value="TreeGrafter"/>
</dbReference>
<evidence type="ECO:0000256" key="11">
    <source>
        <dbReference type="SAM" id="Coils"/>
    </source>
</evidence>
<organism evidence="12 13">
    <name type="scientific">Umbelopsis vinacea</name>
    <dbReference type="NCBI Taxonomy" id="44442"/>
    <lineage>
        <taxon>Eukaryota</taxon>
        <taxon>Fungi</taxon>
        <taxon>Fungi incertae sedis</taxon>
        <taxon>Mucoromycota</taxon>
        <taxon>Mucoromycotina</taxon>
        <taxon>Umbelopsidomycetes</taxon>
        <taxon>Umbelopsidales</taxon>
        <taxon>Umbelopsidaceae</taxon>
        <taxon>Umbelopsis</taxon>
    </lineage>
</organism>
<evidence type="ECO:0000256" key="1">
    <source>
        <dbReference type="ARBA" id="ARBA00004434"/>
    </source>
</evidence>
<evidence type="ECO:0000256" key="9">
    <source>
        <dbReference type="ARBA" id="ARBA00025571"/>
    </source>
</evidence>
<evidence type="ECO:0000256" key="3">
    <source>
        <dbReference type="ARBA" id="ARBA00018116"/>
    </source>
</evidence>
<evidence type="ECO:0000256" key="4">
    <source>
        <dbReference type="ARBA" id="ARBA00022692"/>
    </source>
</evidence>
<keyword evidence="6" id="KW-1133">Transmembrane helix</keyword>
<evidence type="ECO:0000256" key="8">
    <source>
        <dbReference type="ARBA" id="ARBA00023136"/>
    </source>
</evidence>
<dbReference type="PANTHER" id="PTHR15415:SF7">
    <property type="entry name" value="MICOS COMPLEX SUBUNIT MIC60"/>
    <property type="match status" value="1"/>
</dbReference>
<dbReference type="EMBL" id="JAEPRA010000007">
    <property type="protein sequence ID" value="KAG2182963.1"/>
    <property type="molecule type" value="Genomic_DNA"/>
</dbReference>
<keyword evidence="7 10" id="KW-0496">Mitochondrion</keyword>
<evidence type="ECO:0000256" key="6">
    <source>
        <dbReference type="ARBA" id="ARBA00022989"/>
    </source>
</evidence>
<proteinExistence type="inferred from homology"/>
<name>A0A8H7UKC2_9FUNG</name>
<comment type="similarity">
    <text evidence="2 10">Belongs to the MICOS complex subunit Mic60 family.</text>
</comment>
<evidence type="ECO:0000256" key="7">
    <source>
        <dbReference type="ARBA" id="ARBA00023128"/>
    </source>
</evidence>
<dbReference type="AlphaFoldDB" id="A0A8H7UKC2"/>
<dbReference type="Proteomes" id="UP000612746">
    <property type="component" value="Unassembled WGS sequence"/>
</dbReference>
<comment type="subcellular location">
    <subcellularLocation>
        <location evidence="1 10">Mitochondrion inner membrane</location>
        <topology evidence="1 10">Single-pass membrane protein</topology>
    </subcellularLocation>
</comment>
<dbReference type="GO" id="GO:0042407">
    <property type="term" value="P:cristae formation"/>
    <property type="evidence" value="ECO:0007669"/>
    <property type="project" value="TreeGrafter"/>
</dbReference>